<feature type="domain" description="N-acetyltransferase" evidence="3">
    <location>
        <begin position="134"/>
        <end position="283"/>
    </location>
</feature>
<dbReference type="EMBL" id="JAPHAV010000014">
    <property type="protein sequence ID" value="MCX2698817.1"/>
    <property type="molecule type" value="Genomic_DNA"/>
</dbReference>
<evidence type="ECO:0000259" key="3">
    <source>
        <dbReference type="PROSITE" id="PS51186"/>
    </source>
</evidence>
<dbReference type="SUPFAM" id="SSF56059">
    <property type="entry name" value="Glutathione synthetase ATP-binding domain-like"/>
    <property type="match status" value="1"/>
</dbReference>
<dbReference type="PANTHER" id="PTHR21621">
    <property type="entry name" value="RIBOSOMAL PROTEIN S6 MODIFICATION PROTEIN"/>
    <property type="match status" value="1"/>
</dbReference>
<protein>
    <submittedName>
        <fullName evidence="4">N-acetylglutaminylglutamine synthetase</fullName>
    </submittedName>
</protein>
<keyword evidence="5" id="KW-1185">Reference proteome</keyword>
<dbReference type="Gene3D" id="3.40.630.30">
    <property type="match status" value="1"/>
</dbReference>
<evidence type="ECO:0000313" key="4">
    <source>
        <dbReference type="EMBL" id="MCX2698817.1"/>
    </source>
</evidence>
<dbReference type="Gene3D" id="3.30.470.20">
    <property type="entry name" value="ATP-grasp fold, B domain"/>
    <property type="match status" value="2"/>
</dbReference>
<dbReference type="InterPro" id="IPR011761">
    <property type="entry name" value="ATP-grasp"/>
</dbReference>
<accession>A0ABT3QT53</accession>
<evidence type="ECO:0000256" key="1">
    <source>
        <dbReference type="PROSITE-ProRule" id="PRU00409"/>
    </source>
</evidence>
<sequence length="609" mass="67337">MKKTSEVDMTRQKARGRNAFSHRLTRLRTPEGAGFYQEHSNGNAQGASDTTNRNVMLDCGWGRLLFAQTFESNEAIIEALRAEAPASRDILFYVSDPHVLLSQAPQEIFLDPSHTYRLDLSNYRAGGRQTRGISIRRAVSEIDADGINAVYAACGMVQLRPDFFSCERDNRAVTYFVAQDDASSEIVGTVTGINHQRLFNDRDQGGSLWCLAVHPQARQPGIGEKLVRKLAEHFQARGLNHVDLSVLYDNDNAIRLYEKLKFRRVPLFTIKRKNAINEKFFAQPINAIGALNPYARIIVDEALRRGVHVDITDAKGGFFRLSHGGRSIHCRESLSEMTSGVAMSICDDKAVTRRTVAKAGLSVPEQIAANAEDKTLEAFLAKHDKLVVKPARGEQGRGISVGVTTMKDLRAAIKQAREVCDQVLLEACFEGDDLRLVIIDFKLVAAAIRRPPRVIGDGKSTIRRLIEVQSRRRLAATGGESRIPIDAETRRCLEQQGLTLDDILADAHEITVRKAANLHTGGTIHDVTAMVHPSLVEAACKAARAIDIPVVGIDFMVKSPETPDYVFIEANERPGLANHEPQPTAARFVECMFPQLLHVPQNWEPASGG</sequence>
<comment type="caution">
    <text evidence="4">The sequence shown here is derived from an EMBL/GenBank/DDBJ whole genome shotgun (WGS) entry which is preliminary data.</text>
</comment>
<dbReference type="PANTHER" id="PTHR21621:SF0">
    <property type="entry name" value="BETA-CITRYLGLUTAMATE SYNTHASE B-RELATED"/>
    <property type="match status" value="1"/>
</dbReference>
<keyword evidence="1" id="KW-0067">ATP-binding</keyword>
<keyword evidence="1" id="KW-0547">Nucleotide-binding</keyword>
<dbReference type="InterPro" id="IPR000182">
    <property type="entry name" value="GNAT_dom"/>
</dbReference>
<dbReference type="Pfam" id="PF00583">
    <property type="entry name" value="Acetyltransf_1"/>
    <property type="match status" value="1"/>
</dbReference>
<dbReference type="CDD" id="cd04301">
    <property type="entry name" value="NAT_SF"/>
    <property type="match status" value="1"/>
</dbReference>
<feature type="domain" description="ATP-grasp" evidence="2">
    <location>
        <begin position="353"/>
        <end position="597"/>
    </location>
</feature>
<dbReference type="Proteomes" id="UP001301216">
    <property type="component" value="Unassembled WGS sequence"/>
</dbReference>
<evidence type="ECO:0000259" key="2">
    <source>
        <dbReference type="PROSITE" id="PS50975"/>
    </source>
</evidence>
<dbReference type="InterPro" id="IPR016181">
    <property type="entry name" value="Acyl_CoA_acyltransferase"/>
</dbReference>
<dbReference type="InterPro" id="IPR039523">
    <property type="entry name" value="RimK-rel_E_lig_ATP-grasp"/>
</dbReference>
<dbReference type="PROSITE" id="PS50975">
    <property type="entry name" value="ATP_GRASP"/>
    <property type="match status" value="1"/>
</dbReference>
<dbReference type="RefSeq" id="WP_265986465.1">
    <property type="nucleotide sequence ID" value="NZ_JAPHAV010000014.1"/>
</dbReference>
<dbReference type="InterPro" id="IPR013815">
    <property type="entry name" value="ATP_grasp_subdomain_1"/>
</dbReference>
<dbReference type="PROSITE" id="PS51186">
    <property type="entry name" value="GNAT"/>
    <property type="match status" value="1"/>
</dbReference>
<reference evidence="4 5" key="1">
    <citation type="submission" date="2022-11" db="EMBL/GenBank/DDBJ databases">
        <title>Brucella sp. YY2X, whole genome shotgun sequencing project.</title>
        <authorList>
            <person name="Yang Y."/>
        </authorList>
    </citation>
    <scope>NUCLEOTIDE SEQUENCE [LARGE SCALE GENOMIC DNA]</scope>
    <source>
        <strain evidence="4 5">YY2X</strain>
    </source>
</reference>
<evidence type="ECO:0000313" key="5">
    <source>
        <dbReference type="Proteomes" id="UP001301216"/>
    </source>
</evidence>
<dbReference type="Pfam" id="PF14397">
    <property type="entry name" value="ATPgrasp_ST"/>
    <property type="match status" value="1"/>
</dbReference>
<proteinExistence type="predicted"/>
<organism evidence="4 5">
    <name type="scientific">Ochrobactrum chromiisoli</name>
    <dbReference type="NCBI Taxonomy" id="2993941"/>
    <lineage>
        <taxon>Bacteria</taxon>
        <taxon>Pseudomonadati</taxon>
        <taxon>Pseudomonadota</taxon>
        <taxon>Alphaproteobacteria</taxon>
        <taxon>Hyphomicrobiales</taxon>
        <taxon>Brucellaceae</taxon>
        <taxon>Brucella/Ochrobactrum group</taxon>
        <taxon>Ochrobactrum</taxon>
    </lineage>
</organism>
<dbReference type="NCBIfam" id="TIGR03103">
    <property type="entry name" value="trio_acet_GNAT"/>
    <property type="match status" value="1"/>
</dbReference>
<dbReference type="Gene3D" id="3.30.1490.20">
    <property type="entry name" value="ATP-grasp fold, A domain"/>
    <property type="match status" value="1"/>
</dbReference>
<gene>
    <name evidence="4" type="primary">ngg</name>
    <name evidence="4" type="ORF">OPR82_19030</name>
</gene>
<dbReference type="SUPFAM" id="SSF55729">
    <property type="entry name" value="Acyl-CoA N-acyltransferases (Nat)"/>
    <property type="match status" value="1"/>
</dbReference>
<name>A0ABT3QT53_9HYPH</name>
<dbReference type="InterPro" id="IPR017534">
    <property type="entry name" value="GNAT-acetyltransferase"/>
</dbReference>